<protein>
    <submittedName>
        <fullName evidence="1">Uncharacterized protein</fullName>
    </submittedName>
</protein>
<proteinExistence type="predicted"/>
<reference evidence="1 2" key="1">
    <citation type="submission" date="2016-11" db="EMBL/GenBank/DDBJ databases">
        <authorList>
            <person name="Jaros S."/>
            <person name="Januszkiewicz K."/>
            <person name="Wedrychowicz H."/>
        </authorList>
    </citation>
    <scope>NUCLEOTIDE SEQUENCE [LARGE SCALE GENOMIC DNA]</scope>
    <source>
        <strain evidence="1 2">DSM 3089</strain>
    </source>
</reference>
<dbReference type="EMBL" id="FQXP01000005">
    <property type="protein sequence ID" value="SHH83763.1"/>
    <property type="molecule type" value="Genomic_DNA"/>
</dbReference>
<gene>
    <name evidence="1" type="ORF">SAMN02745196_01612</name>
</gene>
<dbReference type="OrthoDB" id="1934953at2"/>
<sequence length="107" mass="12293">MKVNKVELKDVKRSEIIRDNEVEVHLHVHNGFNNLNVTLSKKNLQFNDIVNYDVDVKVIFYARNCCRAAPMLIMDSANEKDKVEIKELIDNILKIKGDEIKAAIEVA</sequence>
<evidence type="ECO:0000313" key="1">
    <source>
        <dbReference type="EMBL" id="SHH83763.1"/>
    </source>
</evidence>
<dbReference type="Proteomes" id="UP000184526">
    <property type="component" value="Unassembled WGS sequence"/>
</dbReference>
<evidence type="ECO:0000313" key="2">
    <source>
        <dbReference type="Proteomes" id="UP000184526"/>
    </source>
</evidence>
<organism evidence="1 2">
    <name type="scientific">Clostridium collagenovorans DSM 3089</name>
    <dbReference type="NCBI Taxonomy" id="1121306"/>
    <lineage>
        <taxon>Bacteria</taxon>
        <taxon>Bacillati</taxon>
        <taxon>Bacillota</taxon>
        <taxon>Clostridia</taxon>
        <taxon>Eubacteriales</taxon>
        <taxon>Clostridiaceae</taxon>
        <taxon>Clostridium</taxon>
    </lineage>
</organism>
<name>A0A1M5W989_9CLOT</name>
<dbReference type="RefSeq" id="WP_072831506.1">
    <property type="nucleotide sequence ID" value="NZ_FQXP01000005.1"/>
</dbReference>
<accession>A0A1M5W989</accession>
<keyword evidence="2" id="KW-1185">Reference proteome</keyword>
<dbReference type="AlphaFoldDB" id="A0A1M5W989"/>